<keyword evidence="6 11" id="KW-0031">Aminopeptidase</keyword>
<feature type="active site" description="Nucleophile" evidence="12">
    <location>
        <position position="120"/>
    </location>
</feature>
<evidence type="ECO:0000256" key="9">
    <source>
        <dbReference type="ARBA" id="ARBA00022801"/>
    </source>
</evidence>
<comment type="catalytic activity">
    <reaction evidence="1 11 13">
        <text>Release of N-terminal proline from a peptide.</text>
        <dbReference type="EC" id="3.4.11.5"/>
    </reaction>
</comment>
<feature type="active site" evidence="12">
    <location>
        <position position="274"/>
    </location>
</feature>
<keyword evidence="7 11" id="KW-0963">Cytoplasm</keyword>
<evidence type="ECO:0000256" key="2">
    <source>
        <dbReference type="ARBA" id="ARBA00004496"/>
    </source>
</evidence>
<feature type="domain" description="AB hydrolase-1" evidence="14">
    <location>
        <begin position="46"/>
        <end position="304"/>
    </location>
</feature>
<organism evidence="15 16">
    <name type="scientific">Halotalea alkalilenta</name>
    <dbReference type="NCBI Taxonomy" id="376489"/>
    <lineage>
        <taxon>Bacteria</taxon>
        <taxon>Pseudomonadati</taxon>
        <taxon>Pseudomonadota</taxon>
        <taxon>Gammaproteobacteria</taxon>
        <taxon>Oceanospirillales</taxon>
        <taxon>Halomonadaceae</taxon>
        <taxon>Halotalea</taxon>
    </lineage>
</organism>
<dbReference type="InterPro" id="IPR000073">
    <property type="entry name" value="AB_hydrolase_1"/>
</dbReference>
<dbReference type="RefSeq" id="WP_064121151.1">
    <property type="nucleotide sequence ID" value="NZ_CP015243.1"/>
</dbReference>
<dbReference type="EC" id="3.4.11.5" evidence="4 11"/>
<dbReference type="Proteomes" id="UP000077875">
    <property type="component" value="Chromosome"/>
</dbReference>
<evidence type="ECO:0000256" key="10">
    <source>
        <dbReference type="ARBA" id="ARBA00029605"/>
    </source>
</evidence>
<evidence type="ECO:0000313" key="15">
    <source>
        <dbReference type="EMBL" id="ANF56156.1"/>
    </source>
</evidence>
<proteinExistence type="inferred from homology"/>
<evidence type="ECO:0000256" key="4">
    <source>
        <dbReference type="ARBA" id="ARBA00012568"/>
    </source>
</evidence>
<dbReference type="PRINTS" id="PR00793">
    <property type="entry name" value="PROAMNOPTASE"/>
</dbReference>
<evidence type="ECO:0000256" key="6">
    <source>
        <dbReference type="ARBA" id="ARBA00022438"/>
    </source>
</evidence>
<feature type="active site" description="Proton donor" evidence="12">
    <location>
        <position position="302"/>
    </location>
</feature>
<dbReference type="AlphaFoldDB" id="A0A172YAK0"/>
<evidence type="ECO:0000256" key="1">
    <source>
        <dbReference type="ARBA" id="ARBA00001585"/>
    </source>
</evidence>
<dbReference type="GO" id="GO:0004177">
    <property type="term" value="F:aminopeptidase activity"/>
    <property type="evidence" value="ECO:0007669"/>
    <property type="project" value="UniProtKB-UniRule"/>
</dbReference>
<dbReference type="PANTHER" id="PTHR43722:SF1">
    <property type="entry name" value="PROLINE IMINOPEPTIDASE"/>
    <property type="match status" value="1"/>
</dbReference>
<reference evidence="15 16" key="1">
    <citation type="submission" date="2016-04" db="EMBL/GenBank/DDBJ databases">
        <title>Complete Genome Sequence of Halotalea alkalilenta IHB B 13600.</title>
        <authorList>
            <person name="Swarnkar M.K."/>
            <person name="Sharma A."/>
            <person name="Kaushal K."/>
            <person name="Soni R."/>
            <person name="Rana S."/>
            <person name="Singh A.K."/>
            <person name="Gulati A."/>
        </authorList>
    </citation>
    <scope>NUCLEOTIDE SEQUENCE [LARGE SCALE GENOMIC DNA]</scope>
    <source>
        <strain evidence="15 16">IHB B 13600</strain>
    </source>
</reference>
<evidence type="ECO:0000256" key="3">
    <source>
        <dbReference type="ARBA" id="ARBA00010088"/>
    </source>
</evidence>
<evidence type="ECO:0000256" key="12">
    <source>
        <dbReference type="PIRSR" id="PIRSR006431-1"/>
    </source>
</evidence>
<comment type="similarity">
    <text evidence="3 11 13">Belongs to the peptidase S33 family.</text>
</comment>
<accession>A0A172YAK0</accession>
<protein>
    <recommendedName>
        <fullName evidence="5 11">Proline iminopeptidase</fullName>
        <shortName evidence="11">PIP</shortName>
        <ecNumber evidence="4 11">3.4.11.5</ecNumber>
    </recommendedName>
    <alternativeName>
        <fullName evidence="10 11">Prolyl aminopeptidase</fullName>
    </alternativeName>
</protein>
<dbReference type="GO" id="GO:0005737">
    <property type="term" value="C:cytoplasm"/>
    <property type="evidence" value="ECO:0007669"/>
    <property type="project" value="UniProtKB-SubCell"/>
</dbReference>
<dbReference type="Pfam" id="PF00561">
    <property type="entry name" value="Abhydrolase_1"/>
    <property type="match status" value="1"/>
</dbReference>
<evidence type="ECO:0000256" key="11">
    <source>
        <dbReference type="PIRNR" id="PIRNR006431"/>
    </source>
</evidence>
<evidence type="ECO:0000256" key="13">
    <source>
        <dbReference type="RuleBase" id="RU003421"/>
    </source>
</evidence>
<dbReference type="PIRSF" id="PIRSF006431">
    <property type="entry name" value="Pept_S33"/>
    <property type="match status" value="1"/>
</dbReference>
<keyword evidence="16" id="KW-1185">Reference proteome</keyword>
<dbReference type="EMBL" id="CP015243">
    <property type="protein sequence ID" value="ANF56156.1"/>
    <property type="molecule type" value="Genomic_DNA"/>
</dbReference>
<dbReference type="PANTHER" id="PTHR43722">
    <property type="entry name" value="PROLINE IMINOPEPTIDASE"/>
    <property type="match status" value="1"/>
</dbReference>
<evidence type="ECO:0000313" key="16">
    <source>
        <dbReference type="Proteomes" id="UP000077875"/>
    </source>
</evidence>
<evidence type="ECO:0000256" key="8">
    <source>
        <dbReference type="ARBA" id="ARBA00022670"/>
    </source>
</evidence>
<dbReference type="KEGG" id="haa:A5892_00665"/>
<sequence length="326" mass="36755">MQSTPDVALDQQALYPLPGILNSGRLPVSSLHALYYEESGNPDGLPVLFLHGGPGAGFKPVQGRTIDPSRCRLVMFDQRGAGRSTPTASLEDNTTQALVEDIERLRRHLGIDRWLVAGGSWGSCLALAYGEAYPERCLGFRLHGIFLADQEGIDWWFQGSRAIFPDHWETFAAFVEPDERHDLLDAYYRRLTSDDLELQRAAAEQLRQFSGWTQTFLPDPEHVRQLLEGDAALALARCFTHYCRHRAFLRPGQLLDELDRIRAHPAEIVQARYDTVTPVISAWRLHRAWPEARMTLVTEANHLATQPPMATALRAATDRLLDRLIP</sequence>
<evidence type="ECO:0000256" key="5">
    <source>
        <dbReference type="ARBA" id="ARBA00021843"/>
    </source>
</evidence>
<dbReference type="NCBIfam" id="TIGR01249">
    <property type="entry name" value="pro_imino_pep_1"/>
    <property type="match status" value="1"/>
</dbReference>
<dbReference type="STRING" id="376489.A5892_00665"/>
<dbReference type="Gene3D" id="3.40.50.1820">
    <property type="entry name" value="alpha/beta hydrolase"/>
    <property type="match status" value="1"/>
</dbReference>
<comment type="subcellular location">
    <subcellularLocation>
        <location evidence="2 11">Cytoplasm</location>
    </subcellularLocation>
</comment>
<dbReference type="SUPFAM" id="SSF53474">
    <property type="entry name" value="alpha/beta-Hydrolases"/>
    <property type="match status" value="1"/>
</dbReference>
<keyword evidence="8 11" id="KW-0645">Protease</keyword>
<gene>
    <name evidence="15" type="ORF">A5892_00665</name>
</gene>
<evidence type="ECO:0000259" key="14">
    <source>
        <dbReference type="Pfam" id="PF00561"/>
    </source>
</evidence>
<dbReference type="InterPro" id="IPR005944">
    <property type="entry name" value="Pro_iminopeptidase"/>
</dbReference>
<keyword evidence="9 11" id="KW-0378">Hydrolase</keyword>
<evidence type="ECO:0000256" key="7">
    <source>
        <dbReference type="ARBA" id="ARBA00022490"/>
    </source>
</evidence>
<name>A0A172YAK0_9GAMM</name>
<dbReference type="GO" id="GO:0006508">
    <property type="term" value="P:proteolysis"/>
    <property type="evidence" value="ECO:0007669"/>
    <property type="project" value="UniProtKB-KW"/>
</dbReference>
<dbReference type="InterPro" id="IPR029058">
    <property type="entry name" value="AB_hydrolase_fold"/>
</dbReference>
<dbReference type="InterPro" id="IPR002410">
    <property type="entry name" value="Peptidase_S33"/>
</dbReference>